<sequence>MPCESADVAQSMLVTAWNLAIGGGGLLGGILLETLGSSSFPWALLILMLLAFIVSWRAKNHEFSPKK</sequence>
<evidence type="ECO:0000256" key="1">
    <source>
        <dbReference type="SAM" id="Phobius"/>
    </source>
</evidence>
<proteinExistence type="predicted"/>
<dbReference type="EMBL" id="JARVWT010000002">
    <property type="protein sequence ID" value="MDH2330541.1"/>
    <property type="molecule type" value="Genomic_DNA"/>
</dbReference>
<evidence type="ECO:0000313" key="3">
    <source>
        <dbReference type="Proteomes" id="UP001229409"/>
    </source>
</evidence>
<dbReference type="Gene3D" id="1.20.1250.20">
    <property type="entry name" value="MFS general substrate transporter like domains"/>
    <property type="match status" value="1"/>
</dbReference>
<dbReference type="RefSeq" id="WP_176716838.1">
    <property type="nucleotide sequence ID" value="NZ_CP017968.3"/>
</dbReference>
<feature type="transmembrane region" description="Helical" evidence="1">
    <location>
        <begin position="12"/>
        <end position="32"/>
    </location>
</feature>
<keyword evidence="1" id="KW-0812">Transmembrane</keyword>
<comment type="caution">
    <text evidence="2">The sequence shown here is derived from an EMBL/GenBank/DDBJ whole genome shotgun (WGS) entry which is preliminary data.</text>
</comment>
<dbReference type="Proteomes" id="UP001229409">
    <property type="component" value="Unassembled WGS sequence"/>
</dbReference>
<keyword evidence="1" id="KW-1133">Transmembrane helix</keyword>
<dbReference type="InterPro" id="IPR036259">
    <property type="entry name" value="MFS_trans_sf"/>
</dbReference>
<reference evidence="2" key="1">
    <citation type="submission" date="2023-04" db="EMBL/GenBank/DDBJ databases">
        <title>Uncovering the Secrets of Slow-Growing Bacteria in Tropical Savanna Soil through Cultivation and Genomic Analysis.</title>
        <authorList>
            <person name="Goncalves O.S."/>
            <person name="Santana M.F."/>
        </authorList>
    </citation>
    <scope>NUCLEOTIDE SEQUENCE</scope>
    <source>
        <strain evidence="2">ANTI</strain>
    </source>
</reference>
<feature type="transmembrane region" description="Helical" evidence="1">
    <location>
        <begin position="38"/>
        <end position="58"/>
    </location>
</feature>
<accession>A0AAP3ZWT0</accession>
<protein>
    <submittedName>
        <fullName evidence="2">Uncharacterized protein</fullName>
    </submittedName>
</protein>
<keyword evidence="1" id="KW-0472">Membrane</keyword>
<organism evidence="2 3">
    <name type="scientific">Paenibacillus polymyxa</name>
    <name type="common">Bacillus polymyxa</name>
    <dbReference type="NCBI Taxonomy" id="1406"/>
    <lineage>
        <taxon>Bacteria</taxon>
        <taxon>Bacillati</taxon>
        <taxon>Bacillota</taxon>
        <taxon>Bacilli</taxon>
        <taxon>Bacillales</taxon>
        <taxon>Paenibacillaceae</taxon>
        <taxon>Paenibacillus</taxon>
    </lineage>
</organism>
<dbReference type="AlphaFoldDB" id="A0AAP3ZWT0"/>
<name>A0AAP3ZWT0_PAEPO</name>
<evidence type="ECO:0000313" key="2">
    <source>
        <dbReference type="EMBL" id="MDH2330541.1"/>
    </source>
</evidence>
<dbReference type="SUPFAM" id="SSF103473">
    <property type="entry name" value="MFS general substrate transporter"/>
    <property type="match status" value="1"/>
</dbReference>
<gene>
    <name evidence="2" type="ORF">QDS18_06650</name>
</gene>